<feature type="region of interest" description="Disordered" evidence="1">
    <location>
        <begin position="1"/>
        <end position="122"/>
    </location>
</feature>
<dbReference type="SMART" id="SM00195">
    <property type="entry name" value="DSPc"/>
    <property type="match status" value="1"/>
</dbReference>
<evidence type="ECO:0000313" key="4">
    <source>
        <dbReference type="Proteomes" id="UP000039865"/>
    </source>
</evidence>
<dbReference type="PANTHER" id="PTHR46653:SF1">
    <property type="entry name" value="SPECIFICITY PROTEIN PHOSPHATASE, PUTATIVE-RELATED"/>
    <property type="match status" value="1"/>
</dbReference>
<feature type="compositionally biased region" description="Polar residues" evidence="1">
    <location>
        <begin position="786"/>
        <end position="822"/>
    </location>
</feature>
<accession>A0A078AFZ1</accession>
<feature type="region of interest" description="Disordered" evidence="1">
    <location>
        <begin position="663"/>
        <end position="713"/>
    </location>
</feature>
<feature type="compositionally biased region" description="Low complexity" evidence="1">
    <location>
        <begin position="628"/>
        <end position="637"/>
    </location>
</feature>
<gene>
    <name evidence="3" type="primary">Contig7068.g347</name>
    <name evidence="3" type="ORF">STYLEM_9775</name>
</gene>
<dbReference type="PROSITE" id="PS50054">
    <property type="entry name" value="TYR_PHOSPHATASE_DUAL"/>
    <property type="match status" value="1"/>
</dbReference>
<feature type="compositionally biased region" description="Low complexity" evidence="1">
    <location>
        <begin position="881"/>
        <end position="905"/>
    </location>
</feature>
<feature type="compositionally biased region" description="Polar residues" evidence="1">
    <location>
        <begin position="663"/>
        <end position="684"/>
    </location>
</feature>
<dbReference type="InParanoid" id="A0A078AFZ1"/>
<dbReference type="Gene3D" id="3.90.190.10">
    <property type="entry name" value="Protein tyrosine phosphatase superfamily"/>
    <property type="match status" value="1"/>
</dbReference>
<proteinExistence type="predicted"/>
<name>A0A078AFZ1_STYLE</name>
<feature type="compositionally biased region" description="Polar residues" evidence="1">
    <location>
        <begin position="84"/>
        <end position="95"/>
    </location>
</feature>
<dbReference type="SUPFAM" id="SSF52799">
    <property type="entry name" value="(Phosphotyrosine protein) phosphatases II"/>
    <property type="match status" value="1"/>
</dbReference>
<feature type="region of interest" description="Disordered" evidence="1">
    <location>
        <begin position="520"/>
        <end position="540"/>
    </location>
</feature>
<reference evidence="3 4" key="1">
    <citation type="submission" date="2014-06" db="EMBL/GenBank/DDBJ databases">
        <authorList>
            <person name="Swart Estienne"/>
        </authorList>
    </citation>
    <scope>NUCLEOTIDE SEQUENCE [LARGE SCALE GENOMIC DNA]</scope>
    <source>
        <strain evidence="3 4">130c</strain>
    </source>
</reference>
<dbReference type="OMA" id="DQKCKSS"/>
<feature type="compositionally biased region" description="Low complexity" evidence="1">
    <location>
        <begin position="695"/>
        <end position="713"/>
    </location>
</feature>
<feature type="compositionally biased region" description="Low complexity" evidence="1">
    <location>
        <begin position="104"/>
        <end position="122"/>
    </location>
</feature>
<dbReference type="InterPro" id="IPR020422">
    <property type="entry name" value="TYR_PHOSPHATASE_DUAL_dom"/>
</dbReference>
<feature type="compositionally biased region" description="Low complexity" evidence="1">
    <location>
        <begin position="823"/>
        <end position="850"/>
    </location>
</feature>
<evidence type="ECO:0000256" key="1">
    <source>
        <dbReference type="SAM" id="MobiDB-lite"/>
    </source>
</evidence>
<feature type="compositionally biased region" description="Low complexity" evidence="1">
    <location>
        <begin position="925"/>
        <end position="939"/>
    </location>
</feature>
<dbReference type="InterPro" id="IPR029021">
    <property type="entry name" value="Prot-tyrosine_phosphatase-like"/>
</dbReference>
<organism evidence="3 4">
    <name type="scientific">Stylonychia lemnae</name>
    <name type="common">Ciliate</name>
    <dbReference type="NCBI Taxonomy" id="5949"/>
    <lineage>
        <taxon>Eukaryota</taxon>
        <taxon>Sar</taxon>
        <taxon>Alveolata</taxon>
        <taxon>Ciliophora</taxon>
        <taxon>Intramacronucleata</taxon>
        <taxon>Spirotrichea</taxon>
        <taxon>Stichotrichia</taxon>
        <taxon>Sporadotrichida</taxon>
        <taxon>Oxytrichidae</taxon>
        <taxon>Stylonychinae</taxon>
        <taxon>Stylonychia</taxon>
    </lineage>
</organism>
<feature type="compositionally biased region" description="Polar residues" evidence="1">
    <location>
        <begin position="604"/>
        <end position="620"/>
    </location>
</feature>
<dbReference type="EMBL" id="CCKQ01009295">
    <property type="protein sequence ID" value="CDW80771.1"/>
    <property type="molecule type" value="Genomic_DNA"/>
</dbReference>
<dbReference type="Proteomes" id="UP000039865">
    <property type="component" value="Unassembled WGS sequence"/>
</dbReference>
<feature type="domain" description="Tyrosine-protein phosphatase" evidence="2">
    <location>
        <begin position="160"/>
        <end position="307"/>
    </location>
</feature>
<feature type="region of interest" description="Disordered" evidence="1">
    <location>
        <begin position="604"/>
        <end position="637"/>
    </location>
</feature>
<evidence type="ECO:0000259" key="2">
    <source>
        <dbReference type="PROSITE" id="PS50054"/>
    </source>
</evidence>
<dbReference type="PANTHER" id="PTHR46653">
    <property type="entry name" value="SPECIFICITY PROTEIN PHOSPHATASE, PUTATIVE-RELATED"/>
    <property type="match status" value="1"/>
</dbReference>
<dbReference type="OrthoDB" id="10252009at2759"/>
<feature type="compositionally biased region" description="Polar residues" evidence="1">
    <location>
        <begin position="524"/>
        <end position="540"/>
    </location>
</feature>
<feature type="compositionally biased region" description="Low complexity" evidence="1">
    <location>
        <begin position="52"/>
        <end position="83"/>
    </location>
</feature>
<dbReference type="InterPro" id="IPR000340">
    <property type="entry name" value="Dual-sp_phosphatase_cat-dom"/>
</dbReference>
<dbReference type="Pfam" id="PF00782">
    <property type="entry name" value="DSPc"/>
    <property type="match status" value="1"/>
</dbReference>
<keyword evidence="4" id="KW-1185">Reference proteome</keyword>
<sequence>MYMKTQQPLHTQQQLPNHNNFANHHHAPVPQDSFKVYNQQRQPPMNVPPQNQPFNIPQQQNHQHQQQQIIHQQQWSGAQQQLQNPTIGHQQQMHNNHGPANMSQHQQQHPQTIQLHQQQNQLNNPHQQINSFQQTPQQQQPIAQQQNFNNEEPDQGDIIGVIKIKDGIFICDEFGAQDLEFVVANKVTRVVNTAGMQLPNHWEPIGVLYLTLNWQDDEKQTLFDSQEKIPDEIYKFMEEAIDNQESVLVQSVKAQNRACFVIAAFIMRRYRWSLLKTLEFLNSRRPDLEMRPSFLSQLSQYENRLYQRGLGPKTQRWTELSDNNIHLENEELILRNTYLNSQMAPIADLTGINTDEDKSFTLKWVDENLHQKRPLAEEGPDDEDLVNKINPPPIMNHKEKRQVKSIVKGSRLNHTQKLMNQQQQQQQQTQQQQIHLTQQQVQQINSQPVLSVPKSKFLAKTSNTQQTPVVNIPNQQQPTGSQLNFNQDQENLMMINQPSNQSNFANYQAQINNMEPKKRELTQKIPQKTTLPNDDKSTINMSSMSSQLENIMNDNPPHHQTQQNPLQQAISGPQKITNLNTQQNPINQTLINQQALQQNKIRGISPSVQQKQNQNDTGSSAKKRPSSGNNQNQGQTQMGYSYQNQNQTSAQDMKRTTAQMNKYTPTSVNQGSSMTGLSHQQQRPGSVPKRPHTPTQNFTQNNTSTNQSSTSNSFILKNNQNNMIANNSSSNLAQKQNDQNAQNTSGIQQQSQPNTQSKNMLNSFRNGPIKIMNSNTTTGGGLNTNYSKNDSQTRPISSSGNANQMLASSSASKLGPNKSGQTRPSSAPAKRPSSPSQSNNMTNTSNTTQNRVKYNPSTNSNMTRSAVFKHGQQLMTGGSNGSNLSNTNGIQNNTNNNTAAAANGAKPGLNPTLRGYSPSKLRWKQQTGQNPPTQQQFGQSNPNTYTRSTKHIPSYKQ</sequence>
<protein>
    <recommendedName>
        <fullName evidence="2">Tyrosine-protein phosphatase domain-containing protein</fullName>
    </recommendedName>
</protein>
<feature type="compositionally biased region" description="Low complexity" evidence="1">
    <location>
        <begin position="1"/>
        <end position="22"/>
    </location>
</feature>
<dbReference type="AlphaFoldDB" id="A0A078AFZ1"/>
<dbReference type="CDD" id="cd14498">
    <property type="entry name" value="DSP"/>
    <property type="match status" value="1"/>
</dbReference>
<feature type="compositionally biased region" description="Polar residues" evidence="1">
    <location>
        <begin position="732"/>
        <end position="765"/>
    </location>
</feature>
<feature type="region of interest" description="Disordered" evidence="1">
    <location>
        <begin position="373"/>
        <end position="395"/>
    </location>
</feature>
<feature type="compositionally biased region" description="Polar residues" evidence="1">
    <location>
        <begin position="851"/>
        <end position="864"/>
    </location>
</feature>
<feature type="region of interest" description="Disordered" evidence="1">
    <location>
        <begin position="461"/>
        <end position="483"/>
    </location>
</feature>
<feature type="region of interest" description="Disordered" evidence="1">
    <location>
        <begin position="731"/>
        <end position="957"/>
    </location>
</feature>
<evidence type="ECO:0000313" key="3">
    <source>
        <dbReference type="EMBL" id="CDW80771.1"/>
    </source>
</evidence>